<organism evidence="2 3">
    <name type="scientific">Stylosanthes scabra</name>
    <dbReference type="NCBI Taxonomy" id="79078"/>
    <lineage>
        <taxon>Eukaryota</taxon>
        <taxon>Viridiplantae</taxon>
        <taxon>Streptophyta</taxon>
        <taxon>Embryophyta</taxon>
        <taxon>Tracheophyta</taxon>
        <taxon>Spermatophyta</taxon>
        <taxon>Magnoliopsida</taxon>
        <taxon>eudicotyledons</taxon>
        <taxon>Gunneridae</taxon>
        <taxon>Pentapetalae</taxon>
        <taxon>rosids</taxon>
        <taxon>fabids</taxon>
        <taxon>Fabales</taxon>
        <taxon>Fabaceae</taxon>
        <taxon>Papilionoideae</taxon>
        <taxon>50 kb inversion clade</taxon>
        <taxon>dalbergioids sensu lato</taxon>
        <taxon>Dalbergieae</taxon>
        <taxon>Pterocarpus clade</taxon>
        <taxon>Stylosanthes</taxon>
    </lineage>
</organism>
<name>A0ABU6TS44_9FABA</name>
<evidence type="ECO:0000259" key="1">
    <source>
        <dbReference type="Pfam" id="PF13456"/>
    </source>
</evidence>
<dbReference type="Proteomes" id="UP001341840">
    <property type="component" value="Unassembled WGS sequence"/>
</dbReference>
<sequence length="73" mass="8229">SKTSITEVDVILQDIQRLAAEIPNCGFTWIPREGNSVADVVASLVATDSLQVNWSSNPPPQLKEIIRRELWRR</sequence>
<dbReference type="EMBL" id="JASCZI010091600">
    <property type="protein sequence ID" value="MED6150788.1"/>
    <property type="molecule type" value="Genomic_DNA"/>
</dbReference>
<proteinExistence type="predicted"/>
<comment type="caution">
    <text evidence="2">The sequence shown here is derived from an EMBL/GenBank/DDBJ whole genome shotgun (WGS) entry which is preliminary data.</text>
</comment>
<reference evidence="2 3" key="1">
    <citation type="journal article" date="2023" name="Plants (Basel)">
        <title>Bridging the Gap: Combining Genomics and Transcriptomics Approaches to Understand Stylosanthes scabra, an Orphan Legume from the Brazilian Caatinga.</title>
        <authorList>
            <person name="Ferreira-Neto J.R.C."/>
            <person name="da Silva M.D."/>
            <person name="Binneck E."/>
            <person name="de Melo N.F."/>
            <person name="da Silva R.H."/>
            <person name="de Melo A.L.T.M."/>
            <person name="Pandolfi V."/>
            <person name="Bustamante F.O."/>
            <person name="Brasileiro-Vidal A.C."/>
            <person name="Benko-Iseppon A.M."/>
        </authorList>
    </citation>
    <scope>NUCLEOTIDE SEQUENCE [LARGE SCALE GENOMIC DNA]</scope>
    <source>
        <tissue evidence="2">Leaves</tissue>
    </source>
</reference>
<dbReference type="Gene3D" id="3.30.420.10">
    <property type="entry name" value="Ribonuclease H-like superfamily/Ribonuclease H"/>
    <property type="match status" value="1"/>
</dbReference>
<feature type="domain" description="RNase H type-1" evidence="1">
    <location>
        <begin position="7"/>
        <end position="43"/>
    </location>
</feature>
<dbReference type="InterPro" id="IPR036397">
    <property type="entry name" value="RNaseH_sf"/>
</dbReference>
<gene>
    <name evidence="2" type="ORF">PIB30_075872</name>
</gene>
<accession>A0ABU6TS44</accession>
<dbReference type="InterPro" id="IPR002156">
    <property type="entry name" value="RNaseH_domain"/>
</dbReference>
<evidence type="ECO:0000313" key="2">
    <source>
        <dbReference type="EMBL" id="MED6150788.1"/>
    </source>
</evidence>
<dbReference type="Pfam" id="PF13456">
    <property type="entry name" value="RVT_3"/>
    <property type="match status" value="1"/>
</dbReference>
<protein>
    <recommendedName>
        <fullName evidence="1">RNase H type-1 domain-containing protein</fullName>
    </recommendedName>
</protein>
<evidence type="ECO:0000313" key="3">
    <source>
        <dbReference type="Proteomes" id="UP001341840"/>
    </source>
</evidence>
<keyword evidence="3" id="KW-1185">Reference proteome</keyword>
<feature type="non-terminal residue" evidence="2">
    <location>
        <position position="1"/>
    </location>
</feature>